<dbReference type="SUPFAM" id="SSF51735">
    <property type="entry name" value="NAD(P)-binding Rossmann-fold domains"/>
    <property type="match status" value="1"/>
</dbReference>
<dbReference type="FunFam" id="3.40.50.720:FF:000108">
    <property type="entry name" value="dTDP-glucose 4,6-dehydratase"/>
    <property type="match status" value="1"/>
</dbReference>
<dbReference type="Pfam" id="PF16363">
    <property type="entry name" value="GDP_Man_Dehyd"/>
    <property type="match status" value="1"/>
</dbReference>
<evidence type="ECO:0000259" key="8">
    <source>
        <dbReference type="Pfam" id="PF16363"/>
    </source>
</evidence>
<evidence type="ECO:0000256" key="2">
    <source>
        <dbReference type="ARBA" id="ARBA00001911"/>
    </source>
</evidence>
<dbReference type="GO" id="GO:0008460">
    <property type="term" value="F:dTDP-glucose 4,6-dehydratase activity"/>
    <property type="evidence" value="ECO:0007669"/>
    <property type="project" value="UniProtKB-EC"/>
</dbReference>
<evidence type="ECO:0000313" key="10">
    <source>
        <dbReference type="EMBL" id="SQI29351.1"/>
    </source>
</evidence>
<comment type="cofactor">
    <cofactor evidence="2 7">
        <name>NAD(+)</name>
        <dbReference type="ChEBI" id="CHEBI:57540"/>
    </cofactor>
</comment>
<gene>
    <name evidence="10" type="primary">rffG_1</name>
    <name evidence="9" type="synonym">rffG</name>
    <name evidence="9" type="ORF">I6G64_11730</name>
    <name evidence="10" type="ORF">NCTC12961_00169</name>
</gene>
<dbReference type="Proteomes" id="UP000594967">
    <property type="component" value="Chromosome"/>
</dbReference>
<organism evidence="10 11">
    <name type="scientific">Serratia plymuthica</name>
    <dbReference type="NCBI Taxonomy" id="82996"/>
    <lineage>
        <taxon>Bacteria</taxon>
        <taxon>Pseudomonadati</taxon>
        <taxon>Pseudomonadota</taxon>
        <taxon>Gammaproteobacteria</taxon>
        <taxon>Enterobacterales</taxon>
        <taxon>Yersiniaceae</taxon>
        <taxon>Serratia</taxon>
    </lineage>
</organism>
<evidence type="ECO:0000256" key="4">
    <source>
        <dbReference type="ARBA" id="ARBA00011990"/>
    </source>
</evidence>
<name>A0A2X4TQG6_SERPL</name>
<evidence type="ECO:0000256" key="5">
    <source>
        <dbReference type="ARBA" id="ARBA00023027"/>
    </source>
</evidence>
<dbReference type="NCBIfam" id="TIGR01181">
    <property type="entry name" value="dTDP_gluc_dehyt"/>
    <property type="match status" value="1"/>
</dbReference>
<evidence type="ECO:0000313" key="11">
    <source>
        <dbReference type="Proteomes" id="UP000248897"/>
    </source>
</evidence>
<dbReference type="EMBL" id="CP065673">
    <property type="protein sequence ID" value="QPS22982.1"/>
    <property type="molecule type" value="Genomic_DNA"/>
</dbReference>
<proteinExistence type="inferred from homology"/>
<feature type="domain" description="NAD(P)-binding" evidence="8">
    <location>
        <begin position="7"/>
        <end position="329"/>
    </location>
</feature>
<dbReference type="EMBL" id="LS483469">
    <property type="protein sequence ID" value="SQI29351.1"/>
    <property type="molecule type" value="Genomic_DNA"/>
</dbReference>
<keyword evidence="12" id="KW-1185">Reference proteome</keyword>
<reference evidence="10 11" key="1">
    <citation type="submission" date="2018-06" db="EMBL/GenBank/DDBJ databases">
        <authorList>
            <consortium name="Pathogen Informatics"/>
            <person name="Doyle S."/>
        </authorList>
    </citation>
    <scope>NUCLEOTIDE SEQUENCE [LARGE SCALE GENOMIC DNA]</scope>
    <source>
        <strain evidence="10 11">NCTC12961</strain>
    </source>
</reference>
<evidence type="ECO:0000256" key="3">
    <source>
        <dbReference type="ARBA" id="ARBA00008178"/>
    </source>
</evidence>
<keyword evidence="6 7" id="KW-0456">Lyase</keyword>
<dbReference type="NCBIfam" id="NF007490">
    <property type="entry name" value="PRK10084.1"/>
    <property type="match status" value="1"/>
</dbReference>
<comment type="catalytic activity">
    <reaction evidence="1 7">
        <text>dTDP-alpha-D-glucose = dTDP-4-dehydro-6-deoxy-alpha-D-glucose + H2O</text>
        <dbReference type="Rhea" id="RHEA:17221"/>
        <dbReference type="ChEBI" id="CHEBI:15377"/>
        <dbReference type="ChEBI" id="CHEBI:57477"/>
        <dbReference type="ChEBI" id="CHEBI:57649"/>
        <dbReference type="EC" id="4.2.1.46"/>
    </reaction>
</comment>
<dbReference type="GO" id="GO:0009225">
    <property type="term" value="P:nucleotide-sugar metabolic process"/>
    <property type="evidence" value="ECO:0007669"/>
    <property type="project" value="InterPro"/>
</dbReference>
<dbReference type="PANTHER" id="PTHR43000">
    <property type="entry name" value="DTDP-D-GLUCOSE 4,6-DEHYDRATASE-RELATED"/>
    <property type="match status" value="1"/>
</dbReference>
<protein>
    <recommendedName>
        <fullName evidence="4 7">dTDP-glucose 4,6-dehydratase</fullName>
        <ecNumber evidence="4 7">4.2.1.46</ecNumber>
    </recommendedName>
</protein>
<dbReference type="InterPro" id="IPR016040">
    <property type="entry name" value="NAD(P)-bd_dom"/>
</dbReference>
<dbReference type="STRING" id="82996.ADP72_10280"/>
<dbReference type="EC" id="4.2.1.46" evidence="4 7"/>
<dbReference type="Proteomes" id="UP000248897">
    <property type="component" value="Chromosome 1"/>
</dbReference>
<dbReference type="InterPro" id="IPR005888">
    <property type="entry name" value="dTDP_Gluc_deHydtase"/>
</dbReference>
<dbReference type="Gene3D" id="3.90.25.10">
    <property type="entry name" value="UDP-galactose 4-epimerase, domain 1"/>
    <property type="match status" value="1"/>
</dbReference>
<dbReference type="RefSeq" id="WP_174523954.1">
    <property type="nucleotide sequence ID" value="NZ_CAMITG010000007.1"/>
</dbReference>
<accession>A0A2X4TQG6</accession>
<dbReference type="InterPro" id="IPR036291">
    <property type="entry name" value="NAD(P)-bd_dom_sf"/>
</dbReference>
<reference evidence="9 12" key="2">
    <citation type="submission" date="2020-12" db="EMBL/GenBank/DDBJ databases">
        <title>FDA dAtabase for Regulatory Grade micrObial Sequences (FDA-ARGOS): Supporting development and validation of Infectious Disease Dx tests.</title>
        <authorList>
            <person name="Sproer C."/>
            <person name="Gronow S."/>
            <person name="Severitt S."/>
            <person name="Schroder I."/>
            <person name="Tallon L."/>
            <person name="Sadzewicz L."/>
            <person name="Zhao X."/>
            <person name="Boylan J."/>
            <person name="Ott S."/>
            <person name="Bowen H."/>
            <person name="Vavikolanu K."/>
            <person name="Mehta A."/>
            <person name="Aluvathingal J."/>
            <person name="Nadendla S."/>
            <person name="Lowell S."/>
            <person name="Myers T."/>
            <person name="Yan Y."/>
            <person name="Sichtig H."/>
        </authorList>
    </citation>
    <scope>NUCLEOTIDE SEQUENCE [LARGE SCALE GENOMIC DNA]</scope>
    <source>
        <strain evidence="9 12">FDAARGOS_907</strain>
    </source>
</reference>
<evidence type="ECO:0000313" key="12">
    <source>
        <dbReference type="Proteomes" id="UP000594967"/>
    </source>
</evidence>
<dbReference type="Gene3D" id="3.40.50.720">
    <property type="entry name" value="NAD(P)-binding Rossmann-like Domain"/>
    <property type="match status" value="1"/>
</dbReference>
<dbReference type="NCBIfam" id="NF007582">
    <property type="entry name" value="PRK10217.1"/>
    <property type="match status" value="1"/>
</dbReference>
<evidence type="ECO:0000313" key="9">
    <source>
        <dbReference type="EMBL" id="QPS22982.1"/>
    </source>
</evidence>
<sequence length="357" mass="40223">MALKRILVTGGAGFIGSAVVRHIIDATQDSVMVVDKLTYAGNLESLAVIADNERYSFEQVDICDRAALDRVLAQYQPDVIMHLAAESHVDRSIDGPAAFIETNVVGTYTLLEAARHYWHPLDAKRKQNFRFHHISTDEVYGDLHGTDDLFTETTPYSPSSPYSASKASSDHLVRAWLRTYGLPTIVTNCSNNYGPYHFPEKLIPLVILNAVAGKPLPVYGDGAQVRDWLYVEDHARALYQVVTEGVVGETYNIGGHNERKNIEVVHTICDLLEELAPNKPQGIEKYRDLITYVKDRPGHDMRYAIDAGKIDRELGWRPQETFESGIRKTVSWYLNNETWWRRVQDGSYAGERLGLSD</sequence>
<dbReference type="AlphaFoldDB" id="A0A2X4TQG6"/>
<comment type="similarity">
    <text evidence="3 7">Belongs to the NAD(P)-dependent epimerase/dehydratase family. dTDP-glucose dehydratase subfamily.</text>
</comment>
<dbReference type="CDD" id="cd05246">
    <property type="entry name" value="dTDP_GD_SDR_e"/>
    <property type="match status" value="1"/>
</dbReference>
<evidence type="ECO:0000256" key="6">
    <source>
        <dbReference type="ARBA" id="ARBA00023239"/>
    </source>
</evidence>
<evidence type="ECO:0000256" key="7">
    <source>
        <dbReference type="RuleBase" id="RU004473"/>
    </source>
</evidence>
<evidence type="ECO:0000256" key="1">
    <source>
        <dbReference type="ARBA" id="ARBA00001539"/>
    </source>
</evidence>
<keyword evidence="5" id="KW-0520">NAD</keyword>